<name>A0AC58H641_DANRE</name>
<evidence type="ECO:0000313" key="1">
    <source>
        <dbReference type="Proteomes" id="UP000000437"/>
    </source>
</evidence>
<accession>A0AC58H641</accession>
<evidence type="ECO:0000313" key="2">
    <source>
        <dbReference type="RefSeq" id="XP_073777454.1"/>
    </source>
</evidence>
<dbReference type="Proteomes" id="UP000000437">
    <property type="component" value="Chromosome 14"/>
</dbReference>
<gene>
    <name evidence="2" type="primary">her11</name>
    <name evidence="2" type="synonym">him</name>
</gene>
<organism evidence="1 2">
    <name type="scientific">Danio rerio</name>
    <name type="common">Zebrafish</name>
    <name type="synonym">Brachydanio rerio</name>
    <dbReference type="NCBI Taxonomy" id="7955"/>
    <lineage>
        <taxon>Eukaryota</taxon>
        <taxon>Metazoa</taxon>
        <taxon>Chordata</taxon>
        <taxon>Craniata</taxon>
        <taxon>Vertebrata</taxon>
        <taxon>Euteleostomi</taxon>
        <taxon>Actinopterygii</taxon>
        <taxon>Neopterygii</taxon>
        <taxon>Teleostei</taxon>
        <taxon>Ostariophysi</taxon>
        <taxon>Cypriniformes</taxon>
        <taxon>Danionidae</taxon>
        <taxon>Danioninae</taxon>
        <taxon>Danio</taxon>
    </lineage>
</organism>
<keyword evidence="1" id="KW-1185">Reference proteome</keyword>
<reference evidence="2" key="1">
    <citation type="submission" date="2025-08" db="UniProtKB">
        <authorList>
            <consortium name="RefSeq"/>
        </authorList>
    </citation>
    <scope>IDENTIFICATION</scope>
    <source>
        <strain evidence="2">Tuebingen</strain>
        <tissue evidence="2">Fibroblasts and whole tissue</tissue>
    </source>
</reference>
<dbReference type="RefSeq" id="XP_073777454.1">
    <property type="nucleotide sequence ID" value="XM_073921353.1"/>
</dbReference>
<sequence>MPFQPQPNHHNHSFTHTYRPSYGQFSLPHSPITYHMSLDLRRKQEHPNTGRTSKPHSMSSMSTDPAEAQTCALKIGGKFTRPTSLPPPSQLNSTRRGKSSRLVRFHFSSFPYPRMKSTPTFNMTKTEGIKRRLKPVIEKKRRDRINHNLDALRDLLFKNTADTRLQNPKLEKAEILDLAVQYIKKTIRKTETARNSNQMDCKSTQNQFVISPAGPLYTSDYCRRFKTSEQNEVLLNLGVSQNLSGSSKTGNKLVSQKGFLLSPPGQNYHQELLLHPESSLYGSSLLRQSTSPSISSSSQYSSPPSSPTFTSTSCSPSSSPPCPSTSCAAFPDQLSPLITPLSLQRPVFVPQAILPHMTRDLTPPHSPVLALRQDPFPLPNQHAWRPWS</sequence>
<proteinExistence type="predicted"/>
<protein>
    <submittedName>
        <fullName evidence="2">Hairy-related 11 isoform X1</fullName>
    </submittedName>
</protein>